<evidence type="ECO:0000256" key="1">
    <source>
        <dbReference type="SAM" id="MobiDB-lite"/>
    </source>
</evidence>
<dbReference type="InParanoid" id="Q23E88"/>
<dbReference type="GO" id="GO:0005524">
    <property type="term" value="F:ATP binding"/>
    <property type="evidence" value="ECO:0007669"/>
    <property type="project" value="InterPro"/>
</dbReference>
<evidence type="ECO:0000313" key="3">
    <source>
        <dbReference type="EMBL" id="EAR94865.2"/>
    </source>
</evidence>
<evidence type="ECO:0000313" key="4">
    <source>
        <dbReference type="Proteomes" id="UP000009168"/>
    </source>
</evidence>
<dbReference type="InterPro" id="IPR000719">
    <property type="entry name" value="Prot_kinase_dom"/>
</dbReference>
<evidence type="ECO:0000259" key="2">
    <source>
        <dbReference type="PROSITE" id="PS50011"/>
    </source>
</evidence>
<dbReference type="HOGENOM" id="CLU_360386_0_0_1"/>
<dbReference type="AlphaFoldDB" id="Q23E88"/>
<keyword evidence="4" id="KW-1185">Reference proteome</keyword>
<name>Q23E88_TETTS</name>
<dbReference type="Pfam" id="PF00069">
    <property type="entry name" value="Pkinase"/>
    <property type="match status" value="1"/>
</dbReference>
<sequence>MDSQKERSNQQYPQHKNQQERNVSQQNKDSPDGSYPETPGQENSNDNEKEDQKNSLLESQVKRIRSQQNNDSYHETPGQENSNNNEKENSRKQQLMQNNSPERRFEDDQTPNENNSQISNFIPVNRDYKQLQEQEQFHDLFRSGLLQKLLLKLKVNQKYESFQFIGSGTFSMVYSARKIKNNQNIALRIQEVKDQVYFNNYISIYKQIQMPLVIELYDVYYIDIEIHKFAIFELELVDCDLMQLLEGQEQYGQLNDENKMSIAKQLIDAINYLHNFNIINRDIKPSNIGLKFNRSNQIQIKLFIPYPIIRLKNGSDVYNTNQLVGTMLFSAPENMVEPYDRFVYSKESDIFSLGATLCMLDNFKSYNSEEFGKYLTMIKSYFQQPFEKFQINRQSQIYQFIEQFCQYEIDQRIPLFCIVDQNPNDFLSNEQEIKKAKYKKQLVLLNF</sequence>
<feature type="region of interest" description="Disordered" evidence="1">
    <location>
        <begin position="1"/>
        <end position="120"/>
    </location>
</feature>
<dbReference type="InterPro" id="IPR050285">
    <property type="entry name" value="STE20_Ser/Thr_kinase"/>
</dbReference>
<dbReference type="SUPFAM" id="SSF56112">
    <property type="entry name" value="Protein kinase-like (PK-like)"/>
    <property type="match status" value="1"/>
</dbReference>
<dbReference type="RefSeq" id="XP_001015110.2">
    <property type="nucleotide sequence ID" value="XM_001015110.2"/>
</dbReference>
<dbReference type="PANTHER" id="PTHR48015">
    <property type="entry name" value="SERINE/THREONINE-PROTEIN KINASE TAO"/>
    <property type="match status" value="1"/>
</dbReference>
<dbReference type="KEGG" id="tet:TTHERM_00717910"/>
<dbReference type="EMBL" id="GG662649">
    <property type="protein sequence ID" value="EAR94865.2"/>
    <property type="molecule type" value="Genomic_DNA"/>
</dbReference>
<dbReference type="PANTHER" id="PTHR48015:SF16">
    <property type="entry name" value="SERINE_THREONINE-PROTEIN KINASE SULU"/>
    <property type="match status" value="1"/>
</dbReference>
<keyword evidence="3" id="KW-0808">Transferase</keyword>
<dbReference type="InterPro" id="IPR011009">
    <property type="entry name" value="Kinase-like_dom_sf"/>
</dbReference>
<organism evidence="3 4">
    <name type="scientific">Tetrahymena thermophila (strain SB210)</name>
    <dbReference type="NCBI Taxonomy" id="312017"/>
    <lineage>
        <taxon>Eukaryota</taxon>
        <taxon>Sar</taxon>
        <taxon>Alveolata</taxon>
        <taxon>Ciliophora</taxon>
        <taxon>Intramacronucleata</taxon>
        <taxon>Oligohymenophorea</taxon>
        <taxon>Hymenostomatida</taxon>
        <taxon>Tetrahymenina</taxon>
        <taxon>Tetrahymenidae</taxon>
        <taxon>Tetrahymena</taxon>
    </lineage>
</organism>
<dbReference type="SMART" id="SM00220">
    <property type="entry name" value="S_TKc"/>
    <property type="match status" value="1"/>
</dbReference>
<dbReference type="GO" id="GO:0004672">
    <property type="term" value="F:protein kinase activity"/>
    <property type="evidence" value="ECO:0007669"/>
    <property type="project" value="InterPro"/>
</dbReference>
<feature type="compositionally biased region" description="Polar residues" evidence="1">
    <location>
        <begin position="111"/>
        <end position="120"/>
    </location>
</feature>
<dbReference type="GO" id="GO:0043408">
    <property type="term" value="P:regulation of MAPK cascade"/>
    <property type="evidence" value="ECO:0007669"/>
    <property type="project" value="TreeGrafter"/>
</dbReference>
<dbReference type="Gene3D" id="1.10.510.10">
    <property type="entry name" value="Transferase(Phosphotransferase) domain 1"/>
    <property type="match status" value="1"/>
</dbReference>
<dbReference type="GO" id="GO:0035556">
    <property type="term" value="P:intracellular signal transduction"/>
    <property type="evidence" value="ECO:0007669"/>
    <property type="project" value="TreeGrafter"/>
</dbReference>
<feature type="compositionally biased region" description="Polar residues" evidence="1">
    <location>
        <begin position="9"/>
        <end position="28"/>
    </location>
</feature>
<keyword evidence="3" id="KW-0418">Kinase</keyword>
<reference evidence="4" key="1">
    <citation type="journal article" date="2006" name="PLoS Biol.">
        <title>Macronuclear genome sequence of the ciliate Tetrahymena thermophila, a model eukaryote.</title>
        <authorList>
            <person name="Eisen J.A."/>
            <person name="Coyne R.S."/>
            <person name="Wu M."/>
            <person name="Wu D."/>
            <person name="Thiagarajan M."/>
            <person name="Wortman J.R."/>
            <person name="Badger J.H."/>
            <person name="Ren Q."/>
            <person name="Amedeo P."/>
            <person name="Jones K.M."/>
            <person name="Tallon L.J."/>
            <person name="Delcher A.L."/>
            <person name="Salzberg S.L."/>
            <person name="Silva J.C."/>
            <person name="Haas B.J."/>
            <person name="Majoros W.H."/>
            <person name="Farzad M."/>
            <person name="Carlton J.M."/>
            <person name="Smith R.K. Jr."/>
            <person name="Garg J."/>
            <person name="Pearlman R.E."/>
            <person name="Karrer K.M."/>
            <person name="Sun L."/>
            <person name="Manning G."/>
            <person name="Elde N.C."/>
            <person name="Turkewitz A.P."/>
            <person name="Asai D.J."/>
            <person name="Wilkes D.E."/>
            <person name="Wang Y."/>
            <person name="Cai H."/>
            <person name="Collins K."/>
            <person name="Stewart B.A."/>
            <person name="Lee S.R."/>
            <person name="Wilamowska K."/>
            <person name="Weinberg Z."/>
            <person name="Ruzzo W.L."/>
            <person name="Wloga D."/>
            <person name="Gaertig J."/>
            <person name="Frankel J."/>
            <person name="Tsao C.-C."/>
            <person name="Gorovsky M.A."/>
            <person name="Keeling P.J."/>
            <person name="Waller R.F."/>
            <person name="Patron N.J."/>
            <person name="Cherry J.M."/>
            <person name="Stover N.A."/>
            <person name="Krieger C.J."/>
            <person name="del Toro C."/>
            <person name="Ryder H.F."/>
            <person name="Williamson S.C."/>
            <person name="Barbeau R.A."/>
            <person name="Hamilton E.P."/>
            <person name="Orias E."/>
        </authorList>
    </citation>
    <scope>NUCLEOTIDE SEQUENCE [LARGE SCALE GENOMIC DNA]</scope>
    <source>
        <strain evidence="4">SB210</strain>
    </source>
</reference>
<feature type="domain" description="Protein kinase" evidence="2">
    <location>
        <begin position="159"/>
        <end position="427"/>
    </location>
</feature>
<gene>
    <name evidence="3" type="ORF">TTHERM_00717910</name>
</gene>
<dbReference type="eggNOG" id="KOG0597">
    <property type="taxonomic scope" value="Eukaryota"/>
</dbReference>
<dbReference type="Gene3D" id="3.30.200.20">
    <property type="entry name" value="Phosphorylase Kinase, domain 1"/>
    <property type="match status" value="1"/>
</dbReference>
<dbReference type="Proteomes" id="UP000009168">
    <property type="component" value="Unassembled WGS sequence"/>
</dbReference>
<proteinExistence type="predicted"/>
<dbReference type="STRING" id="312017.Q23E88"/>
<dbReference type="PROSITE" id="PS50011">
    <property type="entry name" value="PROTEIN_KINASE_DOM"/>
    <property type="match status" value="1"/>
</dbReference>
<dbReference type="GeneID" id="7842744"/>
<protein>
    <submittedName>
        <fullName evidence="3">Kinase domain protein</fullName>
    </submittedName>
</protein>
<dbReference type="OrthoDB" id="354678at2759"/>
<accession>Q23E88</accession>